<gene>
    <name evidence="3" type="ORF">OUO13_08890</name>
</gene>
<feature type="transmembrane region" description="Helical" evidence="2">
    <location>
        <begin position="6"/>
        <end position="23"/>
    </location>
</feature>
<dbReference type="EMBL" id="JAPNOA010000025">
    <property type="protein sequence ID" value="MCY0965300.1"/>
    <property type="molecule type" value="Genomic_DNA"/>
</dbReference>
<evidence type="ECO:0000313" key="4">
    <source>
        <dbReference type="Proteomes" id="UP001150830"/>
    </source>
</evidence>
<evidence type="ECO:0000313" key="3">
    <source>
        <dbReference type="EMBL" id="MCY0965300.1"/>
    </source>
</evidence>
<sequence length="542" mass="60016">MEVVTLVGLIVQLVTLGLLYTLMSRMKKQQPEIEAQQQQALEALFKRIDEQLENVAIDVKDHAEVAFGQLNRETESLQETLADVAESSGKALALQELAFSEATTGNTRIQDMLSDNSRRQQKLTQDLISSTEQTFRDTSAGVESSIRGLLEKHDKALVSLGESSQRMLSSVTAHFNNLGNDTAALKKAAAALLNHNKGVEEQLRSKLEGALEPIKAELQTANELSQAILDNSKHIEPLTESVYAQQRHLQVIRDNTSGLIEAHVSLQNHTERLQALQELTTAIQQHLEELGARQLTAADFEAQQHALSESLDDIAAIMQPLLSIDSMEPAGGVSLDGQALVADFESRYNSLLDDLNERYQTLLIQGQALEASLDAAQTTLYTELDSVRAAQVKANQQNQDLQRLLGLLRLQQTALMSAPATLARQLEDQNGQLRIETDDQVQYLSGYRLDAVENRHTGEFIRFSYGQDGRRLQAETLYNGQLRYRMQLNPQGGPLMASEFDHNGRELVQYQYDSAGNVTSKRELLYDASGMPVGSTDTSMVS</sequence>
<name>A0A9X3ISI3_9GAMM</name>
<proteinExistence type="predicted"/>
<organism evidence="3 4">
    <name type="scientific">Parathalassolituus penaei</name>
    <dbReference type="NCBI Taxonomy" id="2997323"/>
    <lineage>
        <taxon>Bacteria</taxon>
        <taxon>Pseudomonadati</taxon>
        <taxon>Pseudomonadota</taxon>
        <taxon>Gammaproteobacteria</taxon>
        <taxon>Oceanospirillales</taxon>
        <taxon>Oceanospirillaceae</taxon>
        <taxon>Parathalassolituus</taxon>
    </lineage>
</organism>
<protein>
    <submittedName>
        <fullName evidence="3">Uncharacterized protein</fullName>
    </submittedName>
</protein>
<keyword evidence="2" id="KW-0812">Transmembrane</keyword>
<dbReference type="Proteomes" id="UP001150830">
    <property type="component" value="Unassembled WGS sequence"/>
</dbReference>
<keyword evidence="1" id="KW-0175">Coiled coil</keyword>
<dbReference type="AlphaFoldDB" id="A0A9X3ISI3"/>
<dbReference type="RefSeq" id="WP_283173512.1">
    <property type="nucleotide sequence ID" value="NZ_JAPNOA010000025.1"/>
</dbReference>
<reference evidence="3" key="1">
    <citation type="submission" date="2022-11" db="EMBL/GenBank/DDBJ databases">
        <title>Parathalassolutuus dongxingensis gen. nov., sp. nov., a novel member of family Oceanospirillaceae isolated from a coastal shrimp pond in Guangxi, China.</title>
        <authorList>
            <person name="Chen H."/>
        </authorList>
    </citation>
    <scope>NUCLEOTIDE SEQUENCE</scope>
    <source>
        <strain evidence="3">G-43</strain>
    </source>
</reference>
<keyword evidence="2" id="KW-1133">Transmembrane helix</keyword>
<evidence type="ECO:0000256" key="1">
    <source>
        <dbReference type="SAM" id="Coils"/>
    </source>
</evidence>
<feature type="coiled-coil region" evidence="1">
    <location>
        <begin position="352"/>
        <end position="404"/>
    </location>
</feature>
<comment type="caution">
    <text evidence="3">The sequence shown here is derived from an EMBL/GenBank/DDBJ whole genome shotgun (WGS) entry which is preliminary data.</text>
</comment>
<accession>A0A9X3ISI3</accession>
<keyword evidence="4" id="KW-1185">Reference proteome</keyword>
<keyword evidence="2" id="KW-0472">Membrane</keyword>
<evidence type="ECO:0000256" key="2">
    <source>
        <dbReference type="SAM" id="Phobius"/>
    </source>
</evidence>